<evidence type="ECO:0000313" key="1">
    <source>
        <dbReference type="EMBL" id="MFD0992176.1"/>
    </source>
</evidence>
<evidence type="ECO:0008006" key="3">
    <source>
        <dbReference type="Google" id="ProtNLM"/>
    </source>
</evidence>
<protein>
    <recommendedName>
        <fullName evidence="3">Lipoprotein</fullName>
    </recommendedName>
</protein>
<organism evidence="1 2">
    <name type="scientific">Tenacibaculum geojense</name>
    <dbReference type="NCBI Taxonomy" id="915352"/>
    <lineage>
        <taxon>Bacteria</taxon>
        <taxon>Pseudomonadati</taxon>
        <taxon>Bacteroidota</taxon>
        <taxon>Flavobacteriia</taxon>
        <taxon>Flavobacteriales</taxon>
        <taxon>Flavobacteriaceae</taxon>
        <taxon>Tenacibaculum</taxon>
    </lineage>
</organism>
<name>A0ABW3JPE4_9FLAO</name>
<dbReference type="RefSeq" id="WP_386105197.1">
    <property type="nucleotide sequence ID" value="NZ_JBHTJR010000019.1"/>
</dbReference>
<reference evidence="2" key="1">
    <citation type="journal article" date="2019" name="Int. J. Syst. Evol. Microbiol.">
        <title>The Global Catalogue of Microorganisms (GCM) 10K type strain sequencing project: providing services to taxonomists for standard genome sequencing and annotation.</title>
        <authorList>
            <consortium name="The Broad Institute Genomics Platform"/>
            <consortium name="The Broad Institute Genome Sequencing Center for Infectious Disease"/>
            <person name="Wu L."/>
            <person name="Ma J."/>
        </authorList>
    </citation>
    <scope>NUCLEOTIDE SEQUENCE [LARGE SCALE GENOMIC DNA]</scope>
    <source>
        <strain evidence="2">CCUG 60527</strain>
    </source>
</reference>
<keyword evidence="2" id="KW-1185">Reference proteome</keyword>
<dbReference type="EMBL" id="JBHTJR010000019">
    <property type="protein sequence ID" value="MFD0992176.1"/>
    <property type="molecule type" value="Genomic_DNA"/>
</dbReference>
<comment type="caution">
    <text evidence="1">The sequence shown here is derived from an EMBL/GenBank/DDBJ whole genome shotgun (WGS) entry which is preliminary data.</text>
</comment>
<dbReference type="Proteomes" id="UP001597062">
    <property type="component" value="Unassembled WGS sequence"/>
</dbReference>
<evidence type="ECO:0000313" key="2">
    <source>
        <dbReference type="Proteomes" id="UP001597062"/>
    </source>
</evidence>
<accession>A0ABW3JPE4</accession>
<gene>
    <name evidence="1" type="ORF">ACFQ1U_03075</name>
</gene>
<proteinExistence type="predicted"/>
<sequence>MNRIKYYLIVSLLILNYGCNQNEENLVEIESIEKDLKNDLFSRDINIEDGVKPTTHDELPGFEYEEGYSSENATVQYEYFAVKVQYADGTSDEEKSEIRSRYYSEGINGFKLFYVEECDVDINVEFWTLIIIKEIYDELPLQYKNPSDGINDSEPIVCTAKEVRLGDEKCKK</sequence>